<name>A0A3S4R2X3_9ACAR</name>
<protein>
    <recommendedName>
        <fullName evidence="4">Cilia- and flagella-associated protein 36</fullName>
    </recommendedName>
    <alternativeName>
        <fullName evidence="9">Coiled-coil domain-containing protein 104</fullName>
    </alternativeName>
</protein>
<comment type="caution">
    <text evidence="12">The sequence shown here is derived from an EMBL/GenBank/DDBJ whole genome shotgun (WGS) entry which is preliminary data.</text>
</comment>
<dbReference type="AlphaFoldDB" id="A0A3S4R2X3"/>
<evidence type="ECO:0000256" key="5">
    <source>
        <dbReference type="ARBA" id="ARBA00022490"/>
    </source>
</evidence>
<evidence type="ECO:0000256" key="1">
    <source>
        <dbReference type="ARBA" id="ARBA00004138"/>
    </source>
</evidence>
<feature type="non-terminal residue" evidence="12">
    <location>
        <position position="1"/>
    </location>
</feature>
<keyword evidence="6 10" id="KW-0175">Coiled coil</keyword>
<evidence type="ECO:0000256" key="3">
    <source>
        <dbReference type="ARBA" id="ARBA00007460"/>
    </source>
</evidence>
<dbReference type="EMBL" id="NCKU01001933">
    <property type="protein sequence ID" value="RWS10872.1"/>
    <property type="molecule type" value="Genomic_DNA"/>
</dbReference>
<evidence type="ECO:0000256" key="6">
    <source>
        <dbReference type="ARBA" id="ARBA00023054"/>
    </source>
</evidence>
<reference evidence="12 13" key="1">
    <citation type="journal article" date="2018" name="Gigascience">
        <title>Genomes of trombidid mites reveal novel predicted allergens and laterally-transferred genes associated with secondary metabolism.</title>
        <authorList>
            <person name="Dong X."/>
            <person name="Chaisiri K."/>
            <person name="Xia D."/>
            <person name="Armstrong S.D."/>
            <person name="Fang Y."/>
            <person name="Donnelly M.J."/>
            <person name="Kadowaki T."/>
            <person name="McGarry J.W."/>
            <person name="Darby A.C."/>
            <person name="Makepeace B.L."/>
        </authorList>
    </citation>
    <scope>NUCLEOTIDE SEQUENCE [LARGE SCALE GENOMIC DNA]</scope>
    <source>
        <strain evidence="12">UoL-WK</strain>
    </source>
</reference>
<feature type="coiled-coil region" evidence="10">
    <location>
        <begin position="184"/>
        <end position="218"/>
    </location>
</feature>
<comment type="subcellular location">
    <subcellularLocation>
        <location evidence="1">Cell projection</location>
        <location evidence="1">Cilium</location>
    </subcellularLocation>
    <subcellularLocation>
        <location evidence="2">Cytoplasm</location>
    </subcellularLocation>
</comment>
<evidence type="ECO:0000256" key="10">
    <source>
        <dbReference type="SAM" id="Coils"/>
    </source>
</evidence>
<keyword evidence="13" id="KW-1185">Reference proteome</keyword>
<feature type="domain" description="BART" evidence="11">
    <location>
        <begin position="15"/>
        <end position="131"/>
    </location>
</feature>
<keyword evidence="8" id="KW-0966">Cell projection</keyword>
<proteinExistence type="inferred from homology"/>
<keyword evidence="7" id="KW-0969">Cilium</keyword>
<evidence type="ECO:0000256" key="2">
    <source>
        <dbReference type="ARBA" id="ARBA00004496"/>
    </source>
</evidence>
<dbReference type="InterPro" id="IPR023379">
    <property type="entry name" value="BART_dom"/>
</dbReference>
<dbReference type="OrthoDB" id="272687at2759"/>
<dbReference type="GO" id="GO:0097546">
    <property type="term" value="C:ciliary base"/>
    <property type="evidence" value="ECO:0007669"/>
    <property type="project" value="TreeGrafter"/>
</dbReference>
<evidence type="ECO:0000313" key="13">
    <source>
        <dbReference type="Proteomes" id="UP000285301"/>
    </source>
</evidence>
<evidence type="ECO:0000256" key="4">
    <source>
        <dbReference type="ARBA" id="ARBA00021815"/>
    </source>
</evidence>
<dbReference type="InterPro" id="IPR038888">
    <property type="entry name" value="CFAP36"/>
</dbReference>
<organism evidence="12 13">
    <name type="scientific">Dinothrombium tinctorium</name>
    <dbReference type="NCBI Taxonomy" id="1965070"/>
    <lineage>
        <taxon>Eukaryota</taxon>
        <taxon>Metazoa</taxon>
        <taxon>Ecdysozoa</taxon>
        <taxon>Arthropoda</taxon>
        <taxon>Chelicerata</taxon>
        <taxon>Arachnida</taxon>
        <taxon>Acari</taxon>
        <taxon>Acariformes</taxon>
        <taxon>Trombidiformes</taxon>
        <taxon>Prostigmata</taxon>
        <taxon>Anystina</taxon>
        <taxon>Parasitengona</taxon>
        <taxon>Trombidioidea</taxon>
        <taxon>Trombidiidae</taxon>
        <taxon>Dinothrombium</taxon>
    </lineage>
</organism>
<evidence type="ECO:0000313" key="12">
    <source>
        <dbReference type="EMBL" id="RWS10872.1"/>
    </source>
</evidence>
<comment type="similarity">
    <text evidence="3">Belongs to the CFAP36 family.</text>
</comment>
<evidence type="ECO:0000259" key="11">
    <source>
        <dbReference type="Pfam" id="PF11527"/>
    </source>
</evidence>
<evidence type="ECO:0000256" key="7">
    <source>
        <dbReference type="ARBA" id="ARBA00023069"/>
    </source>
</evidence>
<sequence length="334" mass="38545">IMSEEDNGREIEIDASWVLDSLIGFLKGPVWNLPIITFIEQKSVVFEPEETGDEETEYLKIYDEYKNLVDRLLCTHMDELGITPEQFEESCNQAVGALSAKFHQALFEQIWAANDYQIFKRMMIQRNIDLQLQTLEILSQRYGFSLQSFIPENSSEYDFLVDEDALMAEVIKRSLAEQQSENELVGKEQMIQVTIEEKARLEEEKIKEKEALDKAFQDAMSVGGDISVPSKTVSPSINESGKPKISEAELKKRQEYLRRQRDLLMELKKNERRKQLNKVHDELLAQRPKSAKAIRSVIDEESEDKEDNEDNGLIFRKSLAARLKAEVIGKYLSL</sequence>
<dbReference type="Proteomes" id="UP000285301">
    <property type="component" value="Unassembled WGS sequence"/>
</dbReference>
<gene>
    <name evidence="12" type="ORF">B4U79_06933</name>
</gene>
<dbReference type="PANTHER" id="PTHR21532:SF0">
    <property type="entry name" value="CILIA- AND FLAGELLA-ASSOCIATED PROTEIN 36"/>
    <property type="match status" value="1"/>
</dbReference>
<evidence type="ECO:0000256" key="8">
    <source>
        <dbReference type="ARBA" id="ARBA00023273"/>
    </source>
</evidence>
<dbReference type="Pfam" id="PF11527">
    <property type="entry name" value="ARL2_Bind_BART"/>
    <property type="match status" value="1"/>
</dbReference>
<evidence type="ECO:0000256" key="9">
    <source>
        <dbReference type="ARBA" id="ARBA00031593"/>
    </source>
</evidence>
<keyword evidence="5" id="KW-0963">Cytoplasm</keyword>
<dbReference type="GO" id="GO:0005930">
    <property type="term" value="C:axoneme"/>
    <property type="evidence" value="ECO:0007669"/>
    <property type="project" value="TreeGrafter"/>
</dbReference>
<dbReference type="PANTHER" id="PTHR21532">
    <property type="entry name" value="PHOSPHODIESTERASE HL"/>
    <property type="match status" value="1"/>
</dbReference>
<dbReference type="InterPro" id="IPR042541">
    <property type="entry name" value="BART_sf"/>
</dbReference>
<accession>A0A3S4R2X3</accession>
<dbReference type="Gene3D" id="1.20.1520.10">
    <property type="entry name" value="ADP-ribosylation factor-like 2-binding protein, domain"/>
    <property type="match status" value="1"/>
</dbReference>